<organism evidence="1 2">
    <name type="scientific">Flavobacterium piscis</name>
    <dbReference type="NCBI Taxonomy" id="1114874"/>
    <lineage>
        <taxon>Bacteria</taxon>
        <taxon>Pseudomonadati</taxon>
        <taxon>Bacteroidota</taxon>
        <taxon>Flavobacteriia</taxon>
        <taxon>Flavobacteriales</taxon>
        <taxon>Flavobacteriaceae</taxon>
        <taxon>Flavobacterium</taxon>
    </lineage>
</organism>
<dbReference type="RefSeq" id="WP_310279169.1">
    <property type="nucleotide sequence ID" value="NZ_JAVDWQ010000003.1"/>
</dbReference>
<dbReference type="Proteomes" id="UP001269081">
    <property type="component" value="Unassembled WGS sequence"/>
</dbReference>
<evidence type="ECO:0000313" key="2">
    <source>
        <dbReference type="Proteomes" id="UP001269081"/>
    </source>
</evidence>
<dbReference type="EMBL" id="JAVDWQ010000003">
    <property type="protein sequence ID" value="MDR7209162.1"/>
    <property type="molecule type" value="Genomic_DNA"/>
</dbReference>
<gene>
    <name evidence="1" type="ORF">J2W48_001095</name>
</gene>
<sequence>MAKAKLILVKESEQELKLLMRKQPVHLKNRIQMLLVLKRSEILLSKDALSKILKINHNTAQKWRTSYSKNGLEGLLSHGRIGFKPSIISAELHQAIESRLHSPKDAFTSYIDLIQWITENYMPEGVNYQTINSYVKRHFGAKIKVARKSHVNKNELAVDSLKKTSL</sequence>
<name>A0ABU1Y4K6_9FLAO</name>
<protein>
    <submittedName>
        <fullName evidence="1">Transposase</fullName>
    </submittedName>
</protein>
<accession>A0ABU1Y4K6</accession>
<evidence type="ECO:0000313" key="1">
    <source>
        <dbReference type="EMBL" id="MDR7209162.1"/>
    </source>
</evidence>
<reference evidence="1 2" key="1">
    <citation type="submission" date="2023-07" db="EMBL/GenBank/DDBJ databases">
        <title>Sorghum-associated microbial communities from plants grown in Nebraska, USA.</title>
        <authorList>
            <person name="Schachtman D."/>
        </authorList>
    </citation>
    <scope>NUCLEOTIDE SEQUENCE [LARGE SCALE GENOMIC DNA]</scope>
    <source>
        <strain evidence="1 2">4129</strain>
    </source>
</reference>
<dbReference type="InterPro" id="IPR009057">
    <property type="entry name" value="Homeodomain-like_sf"/>
</dbReference>
<comment type="caution">
    <text evidence="1">The sequence shown here is derived from an EMBL/GenBank/DDBJ whole genome shotgun (WGS) entry which is preliminary data.</text>
</comment>
<keyword evidence="2" id="KW-1185">Reference proteome</keyword>
<proteinExistence type="predicted"/>
<dbReference type="SUPFAM" id="SSF46689">
    <property type="entry name" value="Homeodomain-like"/>
    <property type="match status" value="1"/>
</dbReference>